<dbReference type="GO" id="GO:0009090">
    <property type="term" value="P:homoserine biosynthetic process"/>
    <property type="evidence" value="ECO:0007669"/>
    <property type="project" value="TreeGrafter"/>
</dbReference>
<dbReference type="GO" id="GO:0009088">
    <property type="term" value="P:threonine biosynthetic process"/>
    <property type="evidence" value="ECO:0007669"/>
    <property type="project" value="UniProtKB-UniPathway"/>
</dbReference>
<keyword evidence="10" id="KW-0457">Lysine biosynthesis</keyword>
<dbReference type="Pfam" id="PF00696">
    <property type="entry name" value="AA_kinase"/>
    <property type="match status" value="1"/>
</dbReference>
<evidence type="ECO:0000256" key="7">
    <source>
        <dbReference type="ARBA" id="ARBA00022741"/>
    </source>
</evidence>
<dbReference type="PANTHER" id="PTHR21499:SF3">
    <property type="entry name" value="ASPARTOKINASE"/>
    <property type="match status" value="1"/>
</dbReference>
<name>H0UQD2_9BACT</name>
<reference evidence="16 17" key="1">
    <citation type="submission" date="2011-10" db="EMBL/GenBank/DDBJ databases">
        <title>The Noncontiguous Finished genome of Thermanaerovibrio velox DSM 12556.</title>
        <authorList>
            <consortium name="US DOE Joint Genome Institute (JGI-PGF)"/>
            <person name="Lucas S."/>
            <person name="Copeland A."/>
            <person name="Lapidus A."/>
            <person name="Glavina del Rio T."/>
            <person name="Dalin E."/>
            <person name="Tice H."/>
            <person name="Bruce D."/>
            <person name="Goodwin L."/>
            <person name="Pitluck S."/>
            <person name="Peters L."/>
            <person name="Mikhailova N."/>
            <person name="Teshima H."/>
            <person name="Kyrpides N."/>
            <person name="Mavromatis K."/>
            <person name="Ivanova N."/>
            <person name="Markowitz V."/>
            <person name="Cheng J.-F."/>
            <person name="Hugenholtz P."/>
            <person name="Woyke T."/>
            <person name="Wu D."/>
            <person name="Spring S."/>
            <person name="Brambilla E.-M."/>
            <person name="Klenk H.-P."/>
            <person name="Eisen J.A."/>
        </authorList>
    </citation>
    <scope>NUCLEOTIDE SEQUENCE [LARGE SCALE GENOMIC DNA]</scope>
    <source>
        <strain evidence="16 17">DSM 12556</strain>
    </source>
</reference>
<evidence type="ECO:0000256" key="9">
    <source>
        <dbReference type="ARBA" id="ARBA00022840"/>
    </source>
</evidence>
<dbReference type="InterPro" id="IPR045865">
    <property type="entry name" value="ACT-like_dom_sf"/>
</dbReference>
<comment type="pathway">
    <text evidence="1 14">Amino-acid biosynthesis; L-lysine biosynthesis via DAP pathway; (S)-tetrahydrodipicolinate from L-aspartate: step 1/4.</text>
</comment>
<evidence type="ECO:0000256" key="12">
    <source>
        <dbReference type="PIRSR" id="PIRSR000726-1"/>
    </source>
</evidence>
<evidence type="ECO:0000256" key="14">
    <source>
        <dbReference type="RuleBase" id="RU004249"/>
    </source>
</evidence>
<evidence type="ECO:0000313" key="17">
    <source>
        <dbReference type="Proteomes" id="UP000005730"/>
    </source>
</evidence>
<evidence type="ECO:0000256" key="4">
    <source>
        <dbReference type="ARBA" id="ARBA00010122"/>
    </source>
</evidence>
<dbReference type="InterPro" id="IPR036393">
    <property type="entry name" value="AceGlu_kinase-like_sf"/>
</dbReference>
<dbReference type="NCBIfam" id="NF005155">
    <property type="entry name" value="PRK06635.1-4"/>
    <property type="match status" value="1"/>
</dbReference>
<dbReference type="SUPFAM" id="SSF53633">
    <property type="entry name" value="Carbamate kinase-like"/>
    <property type="match status" value="1"/>
</dbReference>
<dbReference type="UniPathway" id="UPA00034">
    <property type="reaction ID" value="UER00015"/>
</dbReference>
<dbReference type="GO" id="GO:0005524">
    <property type="term" value="F:ATP binding"/>
    <property type="evidence" value="ECO:0007669"/>
    <property type="project" value="UniProtKB-KW"/>
</dbReference>
<dbReference type="EC" id="2.7.2.4" evidence="13"/>
<evidence type="ECO:0000259" key="15">
    <source>
        <dbReference type="PROSITE" id="PS51671"/>
    </source>
</evidence>
<evidence type="ECO:0000256" key="5">
    <source>
        <dbReference type="ARBA" id="ARBA00022605"/>
    </source>
</evidence>
<evidence type="ECO:0000256" key="11">
    <source>
        <dbReference type="ARBA" id="ARBA00047872"/>
    </source>
</evidence>
<proteinExistence type="inferred from homology"/>
<dbReference type="PIRSF" id="PIRSF000726">
    <property type="entry name" value="Asp_kin"/>
    <property type="match status" value="1"/>
</dbReference>
<dbReference type="EMBL" id="CM001377">
    <property type="protein sequence ID" value="EHM09686.1"/>
    <property type="molecule type" value="Genomic_DNA"/>
</dbReference>
<keyword evidence="9 12" id="KW-0067">ATP-binding</keyword>
<dbReference type="HOGENOM" id="CLU_009116_3_2_0"/>
<evidence type="ECO:0000256" key="3">
    <source>
        <dbReference type="ARBA" id="ARBA00005139"/>
    </source>
</evidence>
<evidence type="ECO:0000256" key="6">
    <source>
        <dbReference type="ARBA" id="ARBA00022679"/>
    </source>
</evidence>
<dbReference type="InterPro" id="IPR005260">
    <property type="entry name" value="Asp_kin_monofn"/>
</dbReference>
<dbReference type="PROSITE" id="PS51671">
    <property type="entry name" value="ACT"/>
    <property type="match status" value="1"/>
</dbReference>
<feature type="binding site" evidence="12">
    <location>
        <begin position="14"/>
        <end position="17"/>
    </location>
    <ligand>
        <name>ATP</name>
        <dbReference type="ChEBI" id="CHEBI:30616"/>
    </ligand>
</feature>
<dbReference type="Gene3D" id="3.40.1160.10">
    <property type="entry name" value="Acetylglutamate kinase-like"/>
    <property type="match status" value="1"/>
</dbReference>
<dbReference type="PROSITE" id="PS00324">
    <property type="entry name" value="ASPARTOKINASE"/>
    <property type="match status" value="1"/>
</dbReference>
<gene>
    <name evidence="16" type="ORF">TheveDRAFT_0525</name>
</gene>
<protein>
    <recommendedName>
        <fullName evidence="13">Aspartokinase</fullName>
        <ecNumber evidence="13">2.7.2.4</ecNumber>
    </recommendedName>
</protein>
<dbReference type="SUPFAM" id="SSF55021">
    <property type="entry name" value="ACT-like"/>
    <property type="match status" value="2"/>
</dbReference>
<dbReference type="CDD" id="cd04923">
    <property type="entry name" value="ACT_AK-LysC-DapG-like_2"/>
    <property type="match status" value="1"/>
</dbReference>
<comment type="catalytic activity">
    <reaction evidence="11 13">
        <text>L-aspartate + ATP = 4-phospho-L-aspartate + ADP</text>
        <dbReference type="Rhea" id="RHEA:23776"/>
        <dbReference type="ChEBI" id="CHEBI:29991"/>
        <dbReference type="ChEBI" id="CHEBI:30616"/>
        <dbReference type="ChEBI" id="CHEBI:57535"/>
        <dbReference type="ChEBI" id="CHEBI:456216"/>
        <dbReference type="EC" id="2.7.2.4"/>
    </reaction>
</comment>
<dbReference type="InterPro" id="IPR001341">
    <property type="entry name" value="Asp_kinase"/>
</dbReference>
<dbReference type="STRING" id="926567.TheveDRAFT_0525"/>
<dbReference type="CDD" id="cd04261">
    <property type="entry name" value="AAK_AKii-LysC-BS"/>
    <property type="match status" value="1"/>
</dbReference>
<keyword evidence="7 12" id="KW-0547">Nucleotide-binding</keyword>
<dbReference type="NCBIfam" id="NF005154">
    <property type="entry name" value="PRK06635.1-2"/>
    <property type="match status" value="1"/>
</dbReference>
<evidence type="ECO:0000256" key="10">
    <source>
        <dbReference type="ARBA" id="ARBA00023154"/>
    </source>
</evidence>
<evidence type="ECO:0000313" key="16">
    <source>
        <dbReference type="EMBL" id="EHM09686.1"/>
    </source>
</evidence>
<feature type="domain" description="ACT" evidence="15">
    <location>
        <begin position="270"/>
        <end position="350"/>
    </location>
</feature>
<dbReference type="Proteomes" id="UP000005730">
    <property type="component" value="Chromosome"/>
</dbReference>
<dbReference type="InterPro" id="IPR001048">
    <property type="entry name" value="Asp/Glu/Uridylate_kinase"/>
</dbReference>
<evidence type="ECO:0000256" key="8">
    <source>
        <dbReference type="ARBA" id="ARBA00022777"/>
    </source>
</evidence>
<dbReference type="GO" id="GO:0005829">
    <property type="term" value="C:cytosol"/>
    <property type="evidence" value="ECO:0007669"/>
    <property type="project" value="TreeGrafter"/>
</dbReference>
<dbReference type="GO" id="GO:0009089">
    <property type="term" value="P:lysine biosynthetic process via diaminopimelate"/>
    <property type="evidence" value="ECO:0007669"/>
    <property type="project" value="UniProtKB-UniPathway"/>
</dbReference>
<dbReference type="AlphaFoldDB" id="H0UQD2"/>
<dbReference type="eggNOG" id="COG0527">
    <property type="taxonomic scope" value="Bacteria"/>
</dbReference>
<dbReference type="RefSeq" id="WP_006583180.1">
    <property type="nucleotide sequence ID" value="NZ_CM001377.1"/>
</dbReference>
<feature type="binding site" evidence="12">
    <location>
        <begin position="216"/>
        <end position="217"/>
    </location>
    <ligand>
        <name>ATP</name>
        <dbReference type="ChEBI" id="CHEBI:30616"/>
    </ligand>
</feature>
<dbReference type="PANTHER" id="PTHR21499">
    <property type="entry name" value="ASPARTATE KINASE"/>
    <property type="match status" value="1"/>
</dbReference>
<comment type="similarity">
    <text evidence="4 13">Belongs to the aspartokinase family.</text>
</comment>
<keyword evidence="8 13" id="KW-0418">Kinase</keyword>
<keyword evidence="17" id="KW-1185">Reference proteome</keyword>
<dbReference type="InterPro" id="IPR018042">
    <property type="entry name" value="Aspartate_kinase_CS"/>
</dbReference>
<evidence type="ECO:0000256" key="2">
    <source>
        <dbReference type="ARBA" id="ARBA00004986"/>
    </source>
</evidence>
<evidence type="ECO:0000256" key="13">
    <source>
        <dbReference type="RuleBase" id="RU003448"/>
    </source>
</evidence>
<dbReference type="UniPathway" id="UPA00050">
    <property type="reaction ID" value="UER00461"/>
</dbReference>
<comment type="pathway">
    <text evidence="3 14">Amino-acid biosynthesis; L-threonine biosynthesis; L-threonine from L-aspartate: step 1/5.</text>
</comment>
<dbReference type="CDD" id="cd04913">
    <property type="entry name" value="ACT_AKii-LysC-BS-like_1"/>
    <property type="match status" value="1"/>
</dbReference>
<dbReference type="NCBIfam" id="TIGR00657">
    <property type="entry name" value="asp_kinases"/>
    <property type="match status" value="1"/>
</dbReference>
<dbReference type="UniPathway" id="UPA00051">
    <property type="reaction ID" value="UER00462"/>
</dbReference>
<dbReference type="InterPro" id="IPR002912">
    <property type="entry name" value="ACT_dom"/>
</dbReference>
<dbReference type="Pfam" id="PF22468">
    <property type="entry name" value="ACT_9"/>
    <property type="match status" value="1"/>
</dbReference>
<keyword evidence="5 14" id="KW-0028">Amino-acid biosynthesis</keyword>
<sequence>MVDVRSDAPLTVLKFGGSSVADPDRMREVARRIKGVKDQGFRVAVVVSAMGSTTDRLLSLARDVSLRCDGRELDQLLATGEQQSVALLALALQGEGVGAVSFTAAQAGFKAVGFPTEGRIYRVDASAVEEALDKGLVPVVTGFQAVTDSGDVITLGRGGSDLSAVALAAALRAQSCQILKDVAGIMSADPKLVKGAVKLKGISYEECMEMSALGAKVLQARSVEMAMRYQVPLYVGSSFTDEEGTWVMTNPVSEGLVIKAVVHDTKVAKITVIGVPDMPGVALRLFRSLADRGIGAEMIIQNTMRGGLNDITFLVKKTCLDEAIDITRGFCEEVEAQGVGFDSEIARVSVVGAGIANHPELPVRMFQALAEEGINIDMISSNSLSLTCVVPANRCDEAVRALHEVFIEEASF</sequence>
<dbReference type="InterPro" id="IPR041740">
    <property type="entry name" value="AKii-LysC-BS"/>
</dbReference>
<dbReference type="Gene3D" id="3.30.2130.10">
    <property type="entry name" value="VC0802-like"/>
    <property type="match status" value="1"/>
</dbReference>
<feature type="binding site" evidence="12">
    <location>
        <position position="54"/>
    </location>
    <ligand>
        <name>substrate</name>
    </ligand>
</feature>
<keyword evidence="6 13" id="KW-0808">Transferase</keyword>
<accession>H0UQD2</accession>
<organism evidence="16 17">
    <name type="scientific">Thermanaerovibrio velox DSM 12556</name>
    <dbReference type="NCBI Taxonomy" id="926567"/>
    <lineage>
        <taxon>Bacteria</taxon>
        <taxon>Thermotogati</taxon>
        <taxon>Synergistota</taxon>
        <taxon>Synergistia</taxon>
        <taxon>Synergistales</taxon>
        <taxon>Synergistaceae</taxon>
        <taxon>Thermanaerovibrio</taxon>
    </lineage>
</organism>
<comment type="pathway">
    <text evidence="2 14">Amino-acid biosynthesis; L-methionine biosynthesis via de novo pathway; L-homoserine from L-aspartate: step 1/3.</text>
</comment>
<dbReference type="InterPro" id="IPR054352">
    <property type="entry name" value="ACT_Aspartokinase"/>
</dbReference>
<dbReference type="GO" id="GO:0004072">
    <property type="term" value="F:aspartate kinase activity"/>
    <property type="evidence" value="ECO:0007669"/>
    <property type="project" value="UniProtKB-EC"/>
</dbReference>
<evidence type="ECO:0000256" key="1">
    <source>
        <dbReference type="ARBA" id="ARBA00004766"/>
    </source>
</evidence>
<feature type="binding site" evidence="12">
    <location>
        <position position="81"/>
    </location>
    <ligand>
        <name>substrate</name>
    </ligand>
</feature>